<dbReference type="PROSITE" id="PS51898">
    <property type="entry name" value="TYR_RECOMBINASE"/>
    <property type="match status" value="1"/>
</dbReference>
<accession>A0A3G6T4M1</accession>
<evidence type="ECO:0000256" key="1">
    <source>
        <dbReference type="ARBA" id="ARBA00022829"/>
    </source>
</evidence>
<evidence type="ECO:0000256" key="4">
    <source>
        <dbReference type="ARBA" id="ARBA00023172"/>
    </source>
</evidence>
<protein>
    <recommendedName>
        <fullName evidence="10">Integrase</fullName>
    </recommendedName>
</protein>
<dbReference type="SUPFAM" id="SSF56349">
    <property type="entry name" value="DNA breaking-rejoining enzymes"/>
    <property type="match status" value="1"/>
</dbReference>
<dbReference type="GO" id="GO:0007059">
    <property type="term" value="P:chromosome segregation"/>
    <property type="evidence" value="ECO:0007669"/>
    <property type="project" value="UniProtKB-KW"/>
</dbReference>
<dbReference type="EMBL" id="CP033932">
    <property type="protein sequence ID" value="AZB24302.1"/>
    <property type="molecule type" value="Genomic_DNA"/>
</dbReference>
<keyword evidence="4" id="KW-0233">DNA recombination</keyword>
<dbReference type="InterPro" id="IPR050090">
    <property type="entry name" value="Tyrosine_recombinase_XerCD"/>
</dbReference>
<dbReference type="GO" id="GO:0015074">
    <property type="term" value="P:DNA integration"/>
    <property type="evidence" value="ECO:0007669"/>
    <property type="project" value="UniProtKB-KW"/>
</dbReference>
<dbReference type="CDD" id="cd01188">
    <property type="entry name" value="INT_RitA_C_like"/>
    <property type="match status" value="1"/>
</dbReference>
<evidence type="ECO:0000256" key="3">
    <source>
        <dbReference type="ARBA" id="ARBA00023125"/>
    </source>
</evidence>
<proteinExistence type="predicted"/>
<evidence type="ECO:0000259" key="7">
    <source>
        <dbReference type="PROSITE" id="PS51900"/>
    </source>
</evidence>
<evidence type="ECO:0000313" key="9">
    <source>
        <dbReference type="Proteomes" id="UP000271193"/>
    </source>
</evidence>
<dbReference type="InterPro" id="IPR013762">
    <property type="entry name" value="Integrase-like_cat_sf"/>
</dbReference>
<dbReference type="AlphaFoldDB" id="A0A3G6T4M1"/>
<keyword evidence="1" id="KW-0159">Chromosome partition</keyword>
<dbReference type="InterPro" id="IPR002104">
    <property type="entry name" value="Integrase_catalytic"/>
</dbReference>
<dbReference type="GO" id="GO:0003677">
    <property type="term" value="F:DNA binding"/>
    <property type="evidence" value="ECO:0007669"/>
    <property type="project" value="UniProtKB-UniRule"/>
</dbReference>
<reference evidence="9" key="1">
    <citation type="submission" date="2018-11" db="EMBL/GenBank/DDBJ databases">
        <title>Proposal to divide the Flavobacteriaceae and reorganize its genera based on Amino Acid Identity values calculated from whole genome sequences.</title>
        <authorList>
            <person name="Nicholson A.C."/>
            <person name="Gulvik C.A."/>
            <person name="Whitney A.M."/>
            <person name="Humrighouse B.W."/>
            <person name="Bell M."/>
            <person name="Holmes B."/>
            <person name="Steigerwalt A.G."/>
            <person name="Villarma A."/>
            <person name="Sheth M."/>
            <person name="Batra D."/>
            <person name="Pryor J."/>
            <person name="Bernardet J.-F."/>
            <person name="Hugo C."/>
            <person name="Kampfer P."/>
            <person name="Newman J."/>
            <person name="McQuiston J.R."/>
        </authorList>
    </citation>
    <scope>NUCLEOTIDE SEQUENCE [LARGE SCALE GENOMIC DNA]</scope>
    <source>
        <strain evidence="9">G0229</strain>
    </source>
</reference>
<name>A0A3G6T4M1_9FLAO</name>
<feature type="domain" description="Core-binding (CB)" evidence="7">
    <location>
        <begin position="108"/>
        <end position="187"/>
    </location>
</feature>
<dbReference type="PANTHER" id="PTHR30349">
    <property type="entry name" value="PHAGE INTEGRASE-RELATED"/>
    <property type="match status" value="1"/>
</dbReference>
<dbReference type="RefSeq" id="WP_123869416.1">
    <property type="nucleotide sequence ID" value="NZ_CP033932.1"/>
</dbReference>
<gene>
    <name evidence="8" type="ORF">EG339_06605</name>
</gene>
<evidence type="ECO:0000313" key="8">
    <source>
        <dbReference type="EMBL" id="AZB24302.1"/>
    </source>
</evidence>
<organism evidence="8 9">
    <name type="scientific">Chryseobacterium bernardetii</name>
    <dbReference type="NCBI Taxonomy" id="1241978"/>
    <lineage>
        <taxon>Bacteria</taxon>
        <taxon>Pseudomonadati</taxon>
        <taxon>Bacteroidota</taxon>
        <taxon>Flavobacteriia</taxon>
        <taxon>Flavobacteriales</taxon>
        <taxon>Weeksellaceae</taxon>
        <taxon>Chryseobacterium group</taxon>
        <taxon>Chryseobacterium</taxon>
    </lineage>
</organism>
<dbReference type="Gene3D" id="1.10.443.10">
    <property type="entry name" value="Intergrase catalytic core"/>
    <property type="match status" value="1"/>
</dbReference>
<keyword evidence="2" id="KW-0229">DNA integration</keyword>
<feature type="domain" description="Tyr recombinase" evidence="6">
    <location>
        <begin position="210"/>
        <end position="395"/>
    </location>
</feature>
<dbReference type="KEGG" id="cben:EG339_06605"/>
<dbReference type="PROSITE" id="PS51900">
    <property type="entry name" value="CB"/>
    <property type="match status" value="1"/>
</dbReference>
<evidence type="ECO:0008006" key="10">
    <source>
        <dbReference type="Google" id="ProtNLM"/>
    </source>
</evidence>
<keyword evidence="9" id="KW-1185">Reference proteome</keyword>
<dbReference type="InterPro" id="IPR011010">
    <property type="entry name" value="DNA_brk_join_enz"/>
</dbReference>
<dbReference type="GeneID" id="99064481"/>
<dbReference type="Proteomes" id="UP000271193">
    <property type="component" value="Chromosome"/>
</dbReference>
<sequence length="413" mass="48170">MEQKLSELHKQLEKYIDENIFSDNLKKKLIYQFKRLSHFMEMKLIVVYDKNVGEEYLKFRDIPGNSRSNKKDNFRYDARYIGLLNGMLEGKWIIKKKTQNFETLFPDNSLGFYVKNFLISYVNERRLSSTTKRYYYGSLQKFCEKALEDKIYRPEDITSEYILQFMSLQSYKDHPATVLRSLLSDLYSKKIINFRTANILANYKARSGRKLPSYYTLDEIVCIEKSVDRKYAIGKRDYAMILLATRLGLRSSDIRLLQFSNINWETNLILMEQFKTKKMIELPLLTDVGEAIIDYIRHSRPKSISKYIFLRASAPYLPLGGTALNAIFKKYFIKSNVEFAKKRHGPHSMRHSLATNLLKNGTALPIISEALGHCNTASTMPYVHLDSQELLKCSLDVPMVCNNFYIQKGKGLL</sequence>
<keyword evidence="3 5" id="KW-0238">DNA-binding</keyword>
<evidence type="ECO:0000256" key="2">
    <source>
        <dbReference type="ARBA" id="ARBA00022908"/>
    </source>
</evidence>
<dbReference type="Pfam" id="PF00589">
    <property type="entry name" value="Phage_integrase"/>
    <property type="match status" value="1"/>
</dbReference>
<dbReference type="PANTHER" id="PTHR30349:SF81">
    <property type="entry name" value="TYROSINE RECOMBINASE XERC"/>
    <property type="match status" value="1"/>
</dbReference>
<dbReference type="InterPro" id="IPR044068">
    <property type="entry name" value="CB"/>
</dbReference>
<evidence type="ECO:0000256" key="5">
    <source>
        <dbReference type="PROSITE-ProRule" id="PRU01248"/>
    </source>
</evidence>
<evidence type="ECO:0000259" key="6">
    <source>
        <dbReference type="PROSITE" id="PS51898"/>
    </source>
</evidence>
<dbReference type="GO" id="GO:0006310">
    <property type="term" value="P:DNA recombination"/>
    <property type="evidence" value="ECO:0007669"/>
    <property type="project" value="UniProtKB-KW"/>
</dbReference>